<evidence type="ECO:0000313" key="1">
    <source>
        <dbReference type="EMBL" id="KAJ2977020.1"/>
    </source>
</evidence>
<name>A0ACC1NDH3_9HYPO</name>
<comment type="caution">
    <text evidence="1">The sequence shown here is derived from an EMBL/GenBank/DDBJ whole genome shotgun (WGS) entry which is preliminary data.</text>
</comment>
<reference evidence="1" key="1">
    <citation type="submission" date="2022-08" db="EMBL/GenBank/DDBJ databases">
        <title>Genome Sequence of Lecanicillium fungicola.</title>
        <authorList>
            <person name="Buettner E."/>
        </authorList>
    </citation>
    <scope>NUCLEOTIDE SEQUENCE</scope>
    <source>
        <strain evidence="1">Babe33</strain>
    </source>
</reference>
<keyword evidence="2" id="KW-1185">Reference proteome</keyword>
<sequence>MRIYPLRKPPGHKPPITRWKLALPSGTSHVFTAYIGVQLHAKDTAATMAKSQVSSAIQSWLSAADAPSAVEKFAVIDGCDEEDAVVWVCYWTDAAKYQESLKTLSLSTLYSELPAPGRDSIGLWRETFTSNVSRLETNYSGLDYLPGLGRIPLSTTEEHENSMYWGAARDRIPDSAHDLFPVAPDTKPADIVPRGLGQHLIGTNFNNIVHIRSGQFWENCSQEEIDAYEGQLEPNLHAGLKYLWENPMETGARGLRYLRNDWVLENTKGSPRKETCGAGFFTSLDALESWAKTHRSHLAIYTGALRHYKKFEGRRKMRTWHEVSVLLEGNAEFEYLNCSPKTGVIQHIPLKLKNSYY</sequence>
<dbReference type="Proteomes" id="UP001143910">
    <property type="component" value="Unassembled WGS sequence"/>
</dbReference>
<gene>
    <name evidence="1" type="ORF">NQ176_g4604</name>
</gene>
<organism evidence="1 2">
    <name type="scientific">Zarea fungicola</name>
    <dbReference type="NCBI Taxonomy" id="93591"/>
    <lineage>
        <taxon>Eukaryota</taxon>
        <taxon>Fungi</taxon>
        <taxon>Dikarya</taxon>
        <taxon>Ascomycota</taxon>
        <taxon>Pezizomycotina</taxon>
        <taxon>Sordariomycetes</taxon>
        <taxon>Hypocreomycetidae</taxon>
        <taxon>Hypocreales</taxon>
        <taxon>Cordycipitaceae</taxon>
        <taxon>Zarea</taxon>
    </lineage>
</organism>
<proteinExistence type="predicted"/>
<dbReference type="EMBL" id="JANJQO010000515">
    <property type="protein sequence ID" value="KAJ2977020.1"/>
    <property type="molecule type" value="Genomic_DNA"/>
</dbReference>
<protein>
    <submittedName>
        <fullName evidence="1">Uncharacterized protein</fullName>
    </submittedName>
</protein>
<evidence type="ECO:0000313" key="2">
    <source>
        <dbReference type="Proteomes" id="UP001143910"/>
    </source>
</evidence>
<accession>A0ACC1NDH3</accession>